<keyword evidence="1" id="KW-1185">Reference proteome</keyword>
<sequence length="710" mass="80051">MAGFLMGLTSILMFISSSDSSQLVPESLIISSFQESLQMVSDAFNKTAQRLDLHPSPSQMYRLSRRPSAETQQVSRSAEIFQTTLTLLKEKTSRRQRRSVQISEVLSVKAVERIANLSGCPRTFQSTTCATDEEYRSITGVCNNRKNPFWGSANTGLARWLPAEYEDGENQPKGWNAGRQYNGFQLPPVREVSKRIIRSSSSALQEDRDYSQMLVDWGQYIDHDISFTPQSSSQTSFTPGFDCLRTCVSADPCFPIQISRDDPLSRNSSCLPFFRSSPSCTGLQRQQLNSITSFIDASTVYGSSEEQQQILRNSAGLLAVSDEFWDTGRPFLPSVPQRPSACLQQPGSLALLEARVECFAAGDSRVNEVLPLAVLHTLWMREHNRLAELLVQINTHWGKQRVYQETRKIIGALHQIFTMRDYIPKVIGQDSVNEFLGPYEGYNESVDPSVSNVFATAAFRFGHVTISPYLRRLNQSFQEDERYETLTLQQSFFSPWRLVREGGLDPVLRALLSAPAVLQDQEHLMTEELTERLLVLNVPQNLDLAALNLQRGRDHGLPGYNAWRVFCGLDRVESRSDLLKLVGSDDLVEEIMDLYGHPDNVDVWLGGLLERPLSGARTGPLFSCLIGKQMKKLRDGDRFWWENPGVFSPEQRHELQTHSLSRVICDNSGLTEVPLDAFRRSSYPEDFHLCGSVPTLDLEAWREQPDDAAG</sequence>
<accession>A0AC58HQ39</accession>
<evidence type="ECO:0000313" key="1">
    <source>
        <dbReference type="Proteomes" id="UP000000437"/>
    </source>
</evidence>
<keyword evidence="2" id="KW-0575">Peroxidase</keyword>
<gene>
    <name evidence="2" type="primary">tpo</name>
</gene>
<dbReference type="RefSeq" id="XP_073784108.1">
    <property type="nucleotide sequence ID" value="XM_073928007.1"/>
</dbReference>
<keyword evidence="2" id="KW-0560">Oxidoreductase</keyword>
<protein>
    <submittedName>
        <fullName evidence="2">Thyroid peroxidase isoform X1</fullName>
    </submittedName>
</protein>
<dbReference type="Proteomes" id="UP000000437">
    <property type="component" value="Chromosome 17"/>
</dbReference>
<name>A0AC58HQ39_DANRE</name>
<proteinExistence type="predicted"/>
<reference evidence="2" key="1">
    <citation type="submission" date="2025-08" db="UniProtKB">
        <authorList>
            <consortium name="RefSeq"/>
        </authorList>
    </citation>
    <scope>IDENTIFICATION</scope>
    <source>
        <strain evidence="2">Tuebingen</strain>
        <tissue evidence="2">Fibroblasts and whole tissue</tissue>
    </source>
</reference>
<evidence type="ECO:0000313" key="2">
    <source>
        <dbReference type="RefSeq" id="XP_073784108.1"/>
    </source>
</evidence>
<organism evidence="1 2">
    <name type="scientific">Danio rerio</name>
    <name type="common">Zebrafish</name>
    <name type="synonym">Brachydanio rerio</name>
    <dbReference type="NCBI Taxonomy" id="7955"/>
    <lineage>
        <taxon>Eukaryota</taxon>
        <taxon>Metazoa</taxon>
        <taxon>Chordata</taxon>
        <taxon>Craniata</taxon>
        <taxon>Vertebrata</taxon>
        <taxon>Euteleostomi</taxon>
        <taxon>Actinopterygii</taxon>
        <taxon>Neopterygii</taxon>
        <taxon>Teleostei</taxon>
        <taxon>Ostariophysi</taxon>
        <taxon>Cypriniformes</taxon>
        <taxon>Danionidae</taxon>
        <taxon>Danioninae</taxon>
        <taxon>Danio</taxon>
    </lineage>
</organism>